<feature type="domain" description="Rhodanese" evidence="2">
    <location>
        <begin position="93"/>
        <end position="203"/>
    </location>
</feature>
<sequence length="206" mass="21766">MPSSFVRAVSALTFCATGAVAQEQLTQASASFLFNGQQVTIARDAGQSPAIAQQFTSSTDSCGGSCIAPMQAAPGVTTLGELEVMRFLSQDVAGGQGLMVDARVPQDRAKGFIPGSVNLPFSTLDSSNAFRSDILRAIGAREFDGLFNFSDARTLLVYDSGPTSDDAHRLISNLLDAGYPPEMLMYYRGGMQVWAALGFSIQTEGS</sequence>
<protein>
    <submittedName>
        <fullName evidence="3">Rhodanese-related sulfurtransferase</fullName>
    </submittedName>
</protein>
<dbReference type="AlphaFoldDB" id="A0A7W6M4H1"/>
<dbReference type="SUPFAM" id="SSF52821">
    <property type="entry name" value="Rhodanese/Cell cycle control phosphatase"/>
    <property type="match status" value="1"/>
</dbReference>
<keyword evidence="4" id="KW-1185">Reference proteome</keyword>
<evidence type="ECO:0000256" key="1">
    <source>
        <dbReference type="SAM" id="SignalP"/>
    </source>
</evidence>
<name>A0A7W6M4H1_9RHOB</name>
<dbReference type="EMBL" id="JACIFU010000001">
    <property type="protein sequence ID" value="MBB4172288.1"/>
    <property type="molecule type" value="Genomic_DNA"/>
</dbReference>
<evidence type="ECO:0000313" key="3">
    <source>
        <dbReference type="EMBL" id="MBB4172288.1"/>
    </source>
</evidence>
<proteinExistence type="predicted"/>
<accession>A0A7W6M4H1</accession>
<dbReference type="OrthoDB" id="9784513at2"/>
<dbReference type="Proteomes" id="UP000565745">
    <property type="component" value="Unassembled WGS sequence"/>
</dbReference>
<dbReference type="InterPro" id="IPR001763">
    <property type="entry name" value="Rhodanese-like_dom"/>
</dbReference>
<feature type="chain" id="PRO_5031162124" evidence="1">
    <location>
        <begin position="22"/>
        <end position="206"/>
    </location>
</feature>
<dbReference type="Gene3D" id="3.40.250.10">
    <property type="entry name" value="Rhodanese-like domain"/>
    <property type="match status" value="1"/>
</dbReference>
<feature type="signal peptide" evidence="1">
    <location>
        <begin position="1"/>
        <end position="21"/>
    </location>
</feature>
<keyword evidence="1" id="KW-0732">Signal</keyword>
<dbReference type="CDD" id="cd00158">
    <property type="entry name" value="RHOD"/>
    <property type="match status" value="1"/>
</dbReference>
<dbReference type="PROSITE" id="PS50206">
    <property type="entry name" value="RHODANESE_3"/>
    <property type="match status" value="1"/>
</dbReference>
<dbReference type="Pfam" id="PF00581">
    <property type="entry name" value="Rhodanese"/>
    <property type="match status" value="1"/>
</dbReference>
<gene>
    <name evidence="3" type="ORF">GGR93_000049</name>
</gene>
<dbReference type="RefSeq" id="WP_025055616.1">
    <property type="nucleotide sequence ID" value="NZ_JACIFU010000001.1"/>
</dbReference>
<organism evidence="3 4">
    <name type="scientific">Sulfitobacter noctilucicola</name>
    <dbReference type="NCBI Taxonomy" id="1342301"/>
    <lineage>
        <taxon>Bacteria</taxon>
        <taxon>Pseudomonadati</taxon>
        <taxon>Pseudomonadota</taxon>
        <taxon>Alphaproteobacteria</taxon>
        <taxon>Rhodobacterales</taxon>
        <taxon>Roseobacteraceae</taxon>
        <taxon>Sulfitobacter</taxon>
    </lineage>
</organism>
<comment type="caution">
    <text evidence="3">The sequence shown here is derived from an EMBL/GenBank/DDBJ whole genome shotgun (WGS) entry which is preliminary data.</text>
</comment>
<dbReference type="SMART" id="SM00450">
    <property type="entry name" value="RHOD"/>
    <property type="match status" value="1"/>
</dbReference>
<evidence type="ECO:0000259" key="2">
    <source>
        <dbReference type="PROSITE" id="PS50206"/>
    </source>
</evidence>
<evidence type="ECO:0000313" key="4">
    <source>
        <dbReference type="Proteomes" id="UP000565745"/>
    </source>
</evidence>
<reference evidence="3 4" key="1">
    <citation type="submission" date="2020-08" db="EMBL/GenBank/DDBJ databases">
        <title>Genomic Encyclopedia of Type Strains, Phase IV (KMG-IV): sequencing the most valuable type-strain genomes for metagenomic binning, comparative biology and taxonomic classification.</title>
        <authorList>
            <person name="Goeker M."/>
        </authorList>
    </citation>
    <scope>NUCLEOTIDE SEQUENCE [LARGE SCALE GENOMIC DNA]</scope>
    <source>
        <strain evidence="3 4">DSM 101015</strain>
    </source>
</reference>
<keyword evidence="3" id="KW-0808">Transferase</keyword>
<dbReference type="GO" id="GO:0016740">
    <property type="term" value="F:transferase activity"/>
    <property type="evidence" value="ECO:0007669"/>
    <property type="project" value="UniProtKB-KW"/>
</dbReference>
<dbReference type="InterPro" id="IPR036873">
    <property type="entry name" value="Rhodanese-like_dom_sf"/>
</dbReference>